<dbReference type="InterPro" id="IPR005321">
    <property type="entry name" value="Peptidase_S58_DmpA"/>
</dbReference>
<dbReference type="PANTHER" id="PTHR36512:SF3">
    <property type="entry name" value="BLR5678 PROTEIN"/>
    <property type="match status" value="1"/>
</dbReference>
<dbReference type="Pfam" id="PF03576">
    <property type="entry name" value="Peptidase_S58"/>
    <property type="match status" value="1"/>
</dbReference>
<dbReference type="HOGENOM" id="CLU_024709_0_0_9"/>
<dbReference type="KEGG" id="csh:Closa_1694"/>
<keyword evidence="3" id="KW-1185">Reference proteome</keyword>
<gene>
    <name evidence="2" type="ordered locus">Closa_1694</name>
</gene>
<dbReference type="SUPFAM" id="SSF56266">
    <property type="entry name" value="DmpA/ArgJ-like"/>
    <property type="match status" value="1"/>
</dbReference>
<protein>
    <submittedName>
        <fullName evidence="2">Peptidase S58 DmpA</fullName>
    </submittedName>
</protein>
<dbReference type="AlphaFoldDB" id="D9QZ39"/>
<dbReference type="GO" id="GO:0004177">
    <property type="term" value="F:aminopeptidase activity"/>
    <property type="evidence" value="ECO:0007669"/>
    <property type="project" value="TreeGrafter"/>
</dbReference>
<sequence length="347" mass="37021">MKRIREYGIIIGNLAPGPLNKITDVEGVLVGHATKNTRDHKTGVTVIMPCQDNPFLRKLVAAAYVHNGFGKSQGLIQVEELGTLETPIALTNTLNIGKVHDALVDLMLERCRKEGAEITSINPVVGECNDSVLNKICDRVVGLEEVRAALEDATSDFEEGAAGAGCGTVCYGLKGGIGSSSRRFQIGEETYTLGAMVQSNFGSTENLMVGGLAVGKEIARLTEPTALDRGSVMTIIATDLPVSDRQLKRILKRAGVGLSRTGSYMGHGSGDIMIGFTTANRIPEQAEKELLSVRILKESALETAFMAAAEATEEAVLNSLAMAKTTTGHKGNVVHSLTDLWLSKERI</sequence>
<dbReference type="PaxDb" id="610130-Closa_1694"/>
<evidence type="ECO:0000256" key="1">
    <source>
        <dbReference type="ARBA" id="ARBA00007068"/>
    </source>
</evidence>
<evidence type="ECO:0000313" key="3">
    <source>
        <dbReference type="Proteomes" id="UP000001662"/>
    </source>
</evidence>
<dbReference type="eggNOG" id="COG3191">
    <property type="taxonomic scope" value="Bacteria"/>
</dbReference>
<reference evidence="2" key="1">
    <citation type="submission" date="2010-07" db="EMBL/GenBank/DDBJ databases">
        <title>Complete sequence of Clostridium saccharolyticum WM1.</title>
        <authorList>
            <consortium name="US DOE Joint Genome Institute"/>
            <person name="Lucas S."/>
            <person name="Copeland A."/>
            <person name="Lapidus A."/>
            <person name="Cheng J.-F."/>
            <person name="Bruce D."/>
            <person name="Goodwin L."/>
            <person name="Pitluck S."/>
            <person name="Chertkov O."/>
            <person name="Detter J.C."/>
            <person name="Han C."/>
            <person name="Tapia R."/>
            <person name="Land M."/>
            <person name="Hauser L."/>
            <person name="Chang Y.-J."/>
            <person name="Jeffries C."/>
            <person name="Kyrpides N."/>
            <person name="Ivanova N."/>
            <person name="Mikhailova N."/>
            <person name="Mouttaki H."/>
            <person name="Lin L."/>
            <person name="Zhou J."/>
            <person name="Hemme C.L."/>
            <person name="Woyke T."/>
        </authorList>
    </citation>
    <scope>NUCLEOTIDE SEQUENCE [LARGE SCALE GENOMIC DNA]</scope>
    <source>
        <strain evidence="2">WM1</strain>
    </source>
</reference>
<proteinExistence type="inferred from homology"/>
<dbReference type="Gene3D" id="3.60.70.12">
    <property type="entry name" value="L-amino peptidase D-ALA esterase/amidase"/>
    <property type="match status" value="1"/>
</dbReference>
<organism evidence="2 3">
    <name type="scientific">Lacrimispora saccharolytica (strain ATCC 35040 / DSM 2544 / NRCC 2533 / WM1)</name>
    <name type="common">Clostridium saccharolyticum</name>
    <dbReference type="NCBI Taxonomy" id="610130"/>
    <lineage>
        <taxon>Bacteria</taxon>
        <taxon>Bacillati</taxon>
        <taxon>Bacillota</taxon>
        <taxon>Clostridia</taxon>
        <taxon>Lachnospirales</taxon>
        <taxon>Lachnospiraceae</taxon>
        <taxon>Lacrimispora</taxon>
    </lineage>
</organism>
<evidence type="ECO:0000313" key="2">
    <source>
        <dbReference type="EMBL" id="ADL04290.1"/>
    </source>
</evidence>
<accession>D9QZ39</accession>
<dbReference type="PANTHER" id="PTHR36512">
    <property type="entry name" value="D-AMINOPEPTIDASE"/>
    <property type="match status" value="1"/>
</dbReference>
<dbReference type="EMBL" id="CP002109">
    <property type="protein sequence ID" value="ADL04290.1"/>
    <property type="molecule type" value="Genomic_DNA"/>
</dbReference>
<comment type="similarity">
    <text evidence="1">Belongs to the peptidase S58 family.</text>
</comment>
<name>D9QZ39_LACSW</name>
<dbReference type="Proteomes" id="UP000001662">
    <property type="component" value="Chromosome"/>
</dbReference>
<dbReference type="STRING" id="610130.Closa_1694"/>
<dbReference type="InterPro" id="IPR016117">
    <property type="entry name" value="ArgJ-like_dom_sf"/>
</dbReference>